<dbReference type="EMBL" id="FUYB01000007">
    <property type="protein sequence ID" value="SKA78613.1"/>
    <property type="molecule type" value="Genomic_DNA"/>
</dbReference>
<dbReference type="NCBIfam" id="TIGR03300">
    <property type="entry name" value="assembly_YfgL"/>
    <property type="match status" value="1"/>
</dbReference>
<protein>
    <recommendedName>
        <fullName evidence="4">Outer membrane protein assembly factor BamB</fullName>
    </recommendedName>
</protein>
<keyword evidence="4" id="KW-0564">Palmitate</keyword>
<comment type="subunit">
    <text evidence="4">Part of the Bam complex.</text>
</comment>
<dbReference type="GO" id="GO:0009279">
    <property type="term" value="C:cell outer membrane"/>
    <property type="evidence" value="ECO:0007669"/>
    <property type="project" value="UniProtKB-SubCell"/>
</dbReference>
<dbReference type="Pfam" id="PF13360">
    <property type="entry name" value="PQQ_2"/>
    <property type="match status" value="1"/>
</dbReference>
<dbReference type="PROSITE" id="PS51257">
    <property type="entry name" value="PROKAR_LIPOPROTEIN"/>
    <property type="match status" value="1"/>
</dbReference>
<evidence type="ECO:0000256" key="5">
    <source>
        <dbReference type="SAM" id="SignalP"/>
    </source>
</evidence>
<accession>A0A1T4WMP6</accession>
<feature type="signal peptide" evidence="5">
    <location>
        <begin position="1"/>
        <end position="18"/>
    </location>
</feature>
<dbReference type="InterPro" id="IPR002372">
    <property type="entry name" value="PQQ_rpt_dom"/>
</dbReference>
<keyword evidence="2 4" id="KW-0472">Membrane</keyword>
<reference evidence="7 8" key="1">
    <citation type="submission" date="2017-02" db="EMBL/GenBank/DDBJ databases">
        <authorList>
            <person name="Peterson S.W."/>
        </authorList>
    </citation>
    <scope>NUCLEOTIDE SEQUENCE [LARGE SCALE GENOMIC DNA]</scope>
    <source>
        <strain evidence="7 8">ATCC 49788</strain>
    </source>
</reference>
<evidence type="ECO:0000313" key="7">
    <source>
        <dbReference type="EMBL" id="SKA78613.1"/>
    </source>
</evidence>
<evidence type="ECO:0000313" key="8">
    <source>
        <dbReference type="Proteomes" id="UP000190460"/>
    </source>
</evidence>
<name>A0A1T4WMP6_9GAMM</name>
<evidence type="ECO:0000256" key="1">
    <source>
        <dbReference type="ARBA" id="ARBA00022729"/>
    </source>
</evidence>
<dbReference type="PANTHER" id="PTHR34512">
    <property type="entry name" value="CELL SURFACE PROTEIN"/>
    <property type="match status" value="1"/>
</dbReference>
<dbReference type="Gene3D" id="2.130.10.10">
    <property type="entry name" value="YVTN repeat-like/Quinoprotein amine dehydrogenase"/>
    <property type="match status" value="1"/>
</dbReference>
<dbReference type="SMART" id="SM00564">
    <property type="entry name" value="PQQ"/>
    <property type="match status" value="6"/>
</dbReference>
<comment type="similarity">
    <text evidence="4">Belongs to the BamB family.</text>
</comment>
<comment type="function">
    <text evidence="4">Part of the outer membrane protein assembly complex, which is involved in assembly and insertion of beta-barrel proteins into the outer membrane.</text>
</comment>
<evidence type="ECO:0000256" key="3">
    <source>
        <dbReference type="ARBA" id="ARBA00023237"/>
    </source>
</evidence>
<keyword evidence="1 4" id="KW-0732">Signal</keyword>
<dbReference type="RefSeq" id="WP_078922365.1">
    <property type="nucleotide sequence ID" value="NZ_FUYB01000007.1"/>
</dbReference>
<dbReference type="AlphaFoldDB" id="A0A1T4WMP6"/>
<gene>
    <name evidence="4" type="primary">bamB</name>
    <name evidence="7" type="ORF">SAMN02745130_01899</name>
</gene>
<proteinExistence type="inferred from homology"/>
<keyword evidence="8" id="KW-1185">Reference proteome</keyword>
<dbReference type="GO" id="GO:0043165">
    <property type="term" value="P:Gram-negative-bacterium-type cell outer membrane assembly"/>
    <property type="evidence" value="ECO:0007669"/>
    <property type="project" value="UniProtKB-UniRule"/>
</dbReference>
<dbReference type="InterPro" id="IPR011047">
    <property type="entry name" value="Quinoprotein_ADH-like_sf"/>
</dbReference>
<dbReference type="STRING" id="92487.SAMN02745130_01899"/>
<comment type="subcellular location">
    <subcellularLocation>
        <location evidence="4">Cell outer membrane</location>
        <topology evidence="4">Lipid-anchor</topology>
    </subcellularLocation>
</comment>
<dbReference type="InterPro" id="IPR017687">
    <property type="entry name" value="BamB"/>
</dbReference>
<feature type="chain" id="PRO_5013406013" description="Outer membrane protein assembly factor BamB" evidence="5">
    <location>
        <begin position="19"/>
        <end position="388"/>
    </location>
</feature>
<evidence type="ECO:0000256" key="2">
    <source>
        <dbReference type="ARBA" id="ARBA00023136"/>
    </source>
</evidence>
<feature type="domain" description="Pyrrolo-quinoline quinone repeat" evidence="6">
    <location>
        <begin position="84"/>
        <end position="313"/>
    </location>
</feature>
<keyword evidence="4" id="KW-0449">Lipoprotein</keyword>
<dbReference type="InterPro" id="IPR018391">
    <property type="entry name" value="PQQ_b-propeller_rpt"/>
</dbReference>
<dbReference type="InterPro" id="IPR015943">
    <property type="entry name" value="WD40/YVTN_repeat-like_dom_sf"/>
</dbReference>
<evidence type="ECO:0000259" key="6">
    <source>
        <dbReference type="Pfam" id="PF13360"/>
    </source>
</evidence>
<dbReference type="HAMAP" id="MF_00923">
    <property type="entry name" value="OM_assembly_BamB"/>
    <property type="match status" value="1"/>
</dbReference>
<organism evidence="7 8">
    <name type="scientific">Thiothrix eikelboomii</name>
    <dbReference type="NCBI Taxonomy" id="92487"/>
    <lineage>
        <taxon>Bacteria</taxon>
        <taxon>Pseudomonadati</taxon>
        <taxon>Pseudomonadota</taxon>
        <taxon>Gammaproteobacteria</taxon>
        <taxon>Thiotrichales</taxon>
        <taxon>Thiotrichaceae</taxon>
        <taxon>Thiothrix</taxon>
    </lineage>
</organism>
<evidence type="ECO:0000256" key="4">
    <source>
        <dbReference type="HAMAP-Rule" id="MF_00923"/>
    </source>
</evidence>
<dbReference type="PANTHER" id="PTHR34512:SF30">
    <property type="entry name" value="OUTER MEMBRANE PROTEIN ASSEMBLY FACTOR BAMB"/>
    <property type="match status" value="1"/>
</dbReference>
<dbReference type="Proteomes" id="UP000190460">
    <property type="component" value="Unassembled WGS sequence"/>
</dbReference>
<dbReference type="SUPFAM" id="SSF50998">
    <property type="entry name" value="Quinoprotein alcohol dehydrogenase-like"/>
    <property type="match status" value="1"/>
</dbReference>
<dbReference type="GO" id="GO:0051205">
    <property type="term" value="P:protein insertion into membrane"/>
    <property type="evidence" value="ECO:0007669"/>
    <property type="project" value="UniProtKB-UniRule"/>
</dbReference>
<dbReference type="OrthoDB" id="5173551at2"/>
<keyword evidence="3 4" id="KW-0998">Cell outer membrane</keyword>
<sequence>MRSLATVMTSVMTSLFLAASLTACSSFSSVLPAKDPNPPKELQAIQATANIQTVWKVSTGSSDKAYVRIYPYVDETAVIVAGGGSASAWDKRKGTALWKTPISEEITGGVNGGEGLVFVGTSEGSAIALDRQTGKIRWIEHLNSEVLAVSAASKGRVVFRTGDGQLTGLSTQTGEIIWQQIRPSPELSLRGAGAPLIVGSAVIAGFDNGTVTAFDLEAGTGLWEAILSVPRGRNDLDKITDVDGRIKQVGSALFAASYNGQIAGIRLQDGALGWAQPYSSYAGVDADANGLYSTDVEGNVWKIHPQTGAPIWKMDDLQRRTPTAPTLMSDYIVVGDYAGYLHWINTRNGQTVARLQSDTAGYTVPPMSDGRVVYTFGKSGVLAAHALQ</sequence>